<protein>
    <submittedName>
        <fullName evidence="3">Uncharacterized protein</fullName>
    </submittedName>
</protein>
<feature type="region of interest" description="Disordered" evidence="1">
    <location>
        <begin position="1"/>
        <end position="76"/>
    </location>
</feature>
<dbReference type="WBParaSite" id="L893_g31645.t1">
    <property type="protein sequence ID" value="L893_g31645.t1"/>
    <property type="gene ID" value="L893_g31645"/>
</dbReference>
<proteinExistence type="predicted"/>
<reference evidence="3" key="1">
    <citation type="submission" date="2016-11" db="UniProtKB">
        <authorList>
            <consortium name="WormBaseParasite"/>
        </authorList>
    </citation>
    <scope>IDENTIFICATION</scope>
</reference>
<feature type="compositionally biased region" description="Basic and acidic residues" evidence="1">
    <location>
        <begin position="1"/>
        <end position="12"/>
    </location>
</feature>
<dbReference type="Proteomes" id="UP000095287">
    <property type="component" value="Unplaced"/>
</dbReference>
<accession>A0A1I8A1I2</accession>
<feature type="compositionally biased region" description="Basic and acidic residues" evidence="1">
    <location>
        <begin position="19"/>
        <end position="36"/>
    </location>
</feature>
<name>A0A1I8A1I2_9BILA</name>
<organism evidence="2 3">
    <name type="scientific">Steinernema glaseri</name>
    <dbReference type="NCBI Taxonomy" id="37863"/>
    <lineage>
        <taxon>Eukaryota</taxon>
        <taxon>Metazoa</taxon>
        <taxon>Ecdysozoa</taxon>
        <taxon>Nematoda</taxon>
        <taxon>Chromadorea</taxon>
        <taxon>Rhabditida</taxon>
        <taxon>Tylenchina</taxon>
        <taxon>Panagrolaimomorpha</taxon>
        <taxon>Strongyloidoidea</taxon>
        <taxon>Steinernematidae</taxon>
        <taxon>Steinernema</taxon>
    </lineage>
</organism>
<evidence type="ECO:0000313" key="3">
    <source>
        <dbReference type="WBParaSite" id="L893_g31645.t1"/>
    </source>
</evidence>
<evidence type="ECO:0000313" key="2">
    <source>
        <dbReference type="Proteomes" id="UP000095287"/>
    </source>
</evidence>
<sequence>MTFTIRPEKPETLEGLPYFHHEHPEGLRHARSDPSKRLQGGDAEPAGDLPEGGAREEVQGERCQVGGLEVDKPRLR</sequence>
<evidence type="ECO:0000256" key="1">
    <source>
        <dbReference type="SAM" id="MobiDB-lite"/>
    </source>
</evidence>
<keyword evidence="2" id="KW-1185">Reference proteome</keyword>
<dbReference type="AlphaFoldDB" id="A0A1I8A1I2"/>